<protein>
    <submittedName>
        <fullName evidence="1">Uncharacterized protein</fullName>
    </submittedName>
</protein>
<evidence type="ECO:0000313" key="1">
    <source>
        <dbReference type="EMBL" id="MCL6294906.1"/>
    </source>
</evidence>
<proteinExistence type="predicted"/>
<evidence type="ECO:0000313" key="2">
    <source>
        <dbReference type="Proteomes" id="UP001165381"/>
    </source>
</evidence>
<dbReference type="RefSeq" id="WP_249972688.1">
    <property type="nucleotide sequence ID" value="NZ_JAMFLZ010000003.1"/>
</dbReference>
<keyword evidence="2" id="KW-1185">Reference proteome</keyword>
<dbReference type="Proteomes" id="UP001165381">
    <property type="component" value="Unassembled WGS sequence"/>
</dbReference>
<name>A0ABT0QDA5_9FLAO</name>
<organism evidence="1 2">
    <name type="scientific">Jejuia spongiicola</name>
    <dbReference type="NCBI Taxonomy" id="2942207"/>
    <lineage>
        <taxon>Bacteria</taxon>
        <taxon>Pseudomonadati</taxon>
        <taxon>Bacteroidota</taxon>
        <taxon>Flavobacteriia</taxon>
        <taxon>Flavobacteriales</taxon>
        <taxon>Flavobacteriaceae</taxon>
        <taxon>Jejuia</taxon>
    </lineage>
</organism>
<gene>
    <name evidence="1" type="ORF">M3P09_07875</name>
</gene>
<sequence>MPRKILLKSYLKQELNNKFVLENFIDNNLSDNDVERALSYLEELNKTTNHQITNIKYSEQGDLYIKAETGLTFIK</sequence>
<dbReference type="EMBL" id="JAMFLZ010000003">
    <property type="protein sequence ID" value="MCL6294906.1"/>
    <property type="molecule type" value="Genomic_DNA"/>
</dbReference>
<reference evidence="1" key="1">
    <citation type="submission" date="2022-05" db="EMBL/GenBank/DDBJ databases">
        <authorList>
            <person name="Park J.-S."/>
        </authorList>
    </citation>
    <scope>NUCLEOTIDE SEQUENCE</scope>
    <source>
        <strain evidence="1">2012CJ34-3</strain>
    </source>
</reference>
<accession>A0ABT0QDA5</accession>
<comment type="caution">
    <text evidence="1">The sequence shown here is derived from an EMBL/GenBank/DDBJ whole genome shotgun (WGS) entry which is preliminary data.</text>
</comment>